<dbReference type="InterPro" id="IPR002347">
    <property type="entry name" value="SDR_fam"/>
</dbReference>
<dbReference type="PANTHER" id="PTHR42760">
    <property type="entry name" value="SHORT-CHAIN DEHYDROGENASES/REDUCTASES FAMILY MEMBER"/>
    <property type="match status" value="1"/>
</dbReference>
<keyword evidence="6" id="KW-1185">Reference proteome</keyword>
<keyword evidence="2" id="KW-0521">NADP</keyword>
<dbReference type="GO" id="GO:0048038">
    <property type="term" value="F:quinone binding"/>
    <property type="evidence" value="ECO:0007669"/>
    <property type="project" value="TreeGrafter"/>
</dbReference>
<dbReference type="PRINTS" id="PR00080">
    <property type="entry name" value="SDRFAMILY"/>
</dbReference>
<gene>
    <name evidence="5" type="ORF">WICMUC_003611</name>
</gene>
<dbReference type="SUPFAM" id="SSF51735">
    <property type="entry name" value="NAD(P)-binding Rossmann-fold domains"/>
    <property type="match status" value="1"/>
</dbReference>
<dbReference type="PANTHER" id="PTHR42760:SF133">
    <property type="entry name" value="3-OXOACYL-[ACYL-CARRIER-PROTEIN] REDUCTASE"/>
    <property type="match status" value="1"/>
</dbReference>
<evidence type="ECO:0000313" key="5">
    <source>
        <dbReference type="EMBL" id="KAH3673505.1"/>
    </source>
</evidence>
<name>A0A9P8TCI7_9ASCO</name>
<protein>
    <recommendedName>
        <fullName evidence="7">3-oxoacyl-[acyl-carrier-protein] reductase</fullName>
    </recommendedName>
</protein>
<evidence type="ECO:0000256" key="2">
    <source>
        <dbReference type="ARBA" id="ARBA00022857"/>
    </source>
</evidence>
<dbReference type="Pfam" id="PF00106">
    <property type="entry name" value="adh_short"/>
    <property type="match status" value="1"/>
</dbReference>
<organism evidence="5 6">
    <name type="scientific">Wickerhamomyces mucosus</name>
    <dbReference type="NCBI Taxonomy" id="1378264"/>
    <lineage>
        <taxon>Eukaryota</taxon>
        <taxon>Fungi</taxon>
        <taxon>Dikarya</taxon>
        <taxon>Ascomycota</taxon>
        <taxon>Saccharomycotina</taxon>
        <taxon>Saccharomycetes</taxon>
        <taxon>Phaffomycetales</taxon>
        <taxon>Wickerhamomycetaceae</taxon>
        <taxon>Wickerhamomyces</taxon>
    </lineage>
</organism>
<dbReference type="CDD" id="cd05233">
    <property type="entry name" value="SDR_c"/>
    <property type="match status" value="1"/>
</dbReference>
<dbReference type="PROSITE" id="PS00061">
    <property type="entry name" value="ADH_SHORT"/>
    <property type="match status" value="1"/>
</dbReference>
<proteinExistence type="inferred from homology"/>
<dbReference type="Gene3D" id="3.40.50.720">
    <property type="entry name" value="NAD(P)-binding Rossmann-like Domain"/>
    <property type="match status" value="1"/>
</dbReference>
<reference evidence="5" key="1">
    <citation type="journal article" date="2021" name="Open Biol.">
        <title>Shared evolutionary footprints suggest mitochondrial oxidative damage underlies multiple complex I losses in fungi.</title>
        <authorList>
            <person name="Schikora-Tamarit M.A."/>
            <person name="Marcet-Houben M."/>
            <person name="Nosek J."/>
            <person name="Gabaldon T."/>
        </authorList>
    </citation>
    <scope>NUCLEOTIDE SEQUENCE</scope>
    <source>
        <strain evidence="5">CBS6341</strain>
    </source>
</reference>
<evidence type="ECO:0000313" key="6">
    <source>
        <dbReference type="Proteomes" id="UP000769528"/>
    </source>
</evidence>
<dbReference type="OrthoDB" id="417891at2759"/>
<comment type="caution">
    <text evidence="5">The sequence shown here is derived from an EMBL/GenBank/DDBJ whole genome shotgun (WGS) entry which is preliminary data.</text>
</comment>
<dbReference type="GO" id="GO:0016616">
    <property type="term" value="F:oxidoreductase activity, acting on the CH-OH group of donors, NAD or NADP as acceptor"/>
    <property type="evidence" value="ECO:0007669"/>
    <property type="project" value="TreeGrafter"/>
</dbReference>
<dbReference type="InterPro" id="IPR036291">
    <property type="entry name" value="NAD(P)-bd_dom_sf"/>
</dbReference>
<dbReference type="Proteomes" id="UP000769528">
    <property type="component" value="Unassembled WGS sequence"/>
</dbReference>
<dbReference type="EMBL" id="JAEUBF010000974">
    <property type="protein sequence ID" value="KAH3673505.1"/>
    <property type="molecule type" value="Genomic_DNA"/>
</dbReference>
<accession>A0A9P8TCI7</accession>
<dbReference type="PRINTS" id="PR00081">
    <property type="entry name" value="GDHRDH"/>
</dbReference>
<dbReference type="GO" id="GO:0006633">
    <property type="term" value="P:fatty acid biosynthetic process"/>
    <property type="evidence" value="ECO:0007669"/>
    <property type="project" value="TreeGrafter"/>
</dbReference>
<evidence type="ECO:0008006" key="7">
    <source>
        <dbReference type="Google" id="ProtNLM"/>
    </source>
</evidence>
<comment type="similarity">
    <text evidence="1 4">Belongs to the short-chain dehydrogenases/reductases (SDR) family.</text>
</comment>
<sequence length="240" mass="25910">MSLIGKTALITGGSKGLGLSIAKGLSKEGANIILLSRSTSNLEYNVKNELNKDYNQIHNFITCDLSKPELIQSSLINYSIFLQNVNILINCAGISQNSILFNTNYLEISKILNINLTSSIILSKLLLKPLILNKPSSIINISSILALKGLKGTSIYSASKSGLIGFTKSLASEIGSKGIRVNCISPGLITDTDMGKGFHYDNALKRQSVDQLDIINTVLFLLNNQSITGQNIVVDNGYLC</sequence>
<evidence type="ECO:0000256" key="3">
    <source>
        <dbReference type="ARBA" id="ARBA00023002"/>
    </source>
</evidence>
<evidence type="ECO:0000256" key="1">
    <source>
        <dbReference type="ARBA" id="ARBA00006484"/>
    </source>
</evidence>
<dbReference type="InterPro" id="IPR020904">
    <property type="entry name" value="Sc_DH/Rdtase_CS"/>
</dbReference>
<keyword evidence="3" id="KW-0560">Oxidoreductase</keyword>
<evidence type="ECO:0000256" key="4">
    <source>
        <dbReference type="RuleBase" id="RU000363"/>
    </source>
</evidence>
<reference evidence="5" key="2">
    <citation type="submission" date="2021-01" db="EMBL/GenBank/DDBJ databases">
        <authorList>
            <person name="Schikora-Tamarit M.A."/>
        </authorList>
    </citation>
    <scope>NUCLEOTIDE SEQUENCE</scope>
    <source>
        <strain evidence="5">CBS6341</strain>
    </source>
</reference>
<dbReference type="AlphaFoldDB" id="A0A9P8TCI7"/>